<dbReference type="InterPro" id="IPR038434">
    <property type="entry name" value="YARHG_sf"/>
</dbReference>
<protein>
    <submittedName>
        <fullName evidence="4">YARHG domain-containing protein</fullName>
    </submittedName>
</protein>
<dbReference type="EMBL" id="JAJEPS010000006">
    <property type="protein sequence ID" value="MCC2126150.1"/>
    <property type="molecule type" value="Genomic_DNA"/>
</dbReference>
<keyword evidence="2" id="KW-0812">Transmembrane</keyword>
<dbReference type="RefSeq" id="WP_308459298.1">
    <property type="nucleotide sequence ID" value="NZ_JAJEPS010000006.1"/>
</dbReference>
<dbReference type="SMART" id="SM01324">
    <property type="entry name" value="YARHG"/>
    <property type="match status" value="1"/>
</dbReference>
<dbReference type="AlphaFoldDB" id="A0AAE3AAC3"/>
<keyword evidence="5" id="KW-1185">Reference proteome</keyword>
<dbReference type="Gene3D" id="1.20.58.1690">
    <property type="match status" value="1"/>
</dbReference>
<proteinExistence type="predicted"/>
<evidence type="ECO:0000313" key="4">
    <source>
        <dbReference type="EMBL" id="MCC2126150.1"/>
    </source>
</evidence>
<dbReference type="Proteomes" id="UP001198220">
    <property type="component" value="Unassembled WGS sequence"/>
</dbReference>
<dbReference type="PANTHER" id="PTHR40038">
    <property type="entry name" value="MEMBRANE-ASSOCIATED PROTEIN TCAA"/>
    <property type="match status" value="1"/>
</dbReference>
<keyword evidence="2" id="KW-1133">Transmembrane helix</keyword>
<evidence type="ECO:0000259" key="3">
    <source>
        <dbReference type="SMART" id="SM01324"/>
    </source>
</evidence>
<reference evidence="4 5" key="1">
    <citation type="submission" date="2021-10" db="EMBL/GenBank/DDBJ databases">
        <title>Anaerobic single-cell dispensing facilitates the cultivation of human gut bacteria.</title>
        <authorList>
            <person name="Afrizal A."/>
        </authorList>
    </citation>
    <scope>NUCLEOTIDE SEQUENCE [LARGE SCALE GENOMIC DNA]</scope>
    <source>
        <strain evidence="4 5">CLA-AA-H276</strain>
    </source>
</reference>
<dbReference type="Pfam" id="PF13240">
    <property type="entry name" value="Zn_Ribbon_1"/>
    <property type="match status" value="1"/>
</dbReference>
<evidence type="ECO:0000256" key="2">
    <source>
        <dbReference type="SAM" id="Phobius"/>
    </source>
</evidence>
<name>A0AAE3AAC3_9FIRM</name>
<gene>
    <name evidence="4" type="ORF">LKD36_08155</name>
</gene>
<dbReference type="Pfam" id="PF13308">
    <property type="entry name" value="YARHG"/>
    <property type="match status" value="1"/>
</dbReference>
<feature type="domain" description="YARHG" evidence="3">
    <location>
        <begin position="133"/>
        <end position="218"/>
    </location>
</feature>
<organism evidence="4 5">
    <name type="scientific">Hominiventricola filiformis</name>
    <dbReference type="NCBI Taxonomy" id="2885352"/>
    <lineage>
        <taxon>Bacteria</taxon>
        <taxon>Bacillati</taxon>
        <taxon>Bacillota</taxon>
        <taxon>Clostridia</taxon>
        <taxon>Lachnospirales</taxon>
        <taxon>Lachnospiraceae</taxon>
        <taxon>Hominiventricola</taxon>
    </lineage>
</organism>
<accession>A0AAE3AAC3</accession>
<feature type="region of interest" description="Disordered" evidence="1">
    <location>
        <begin position="92"/>
        <end position="131"/>
    </location>
</feature>
<evidence type="ECO:0000256" key="1">
    <source>
        <dbReference type="SAM" id="MobiDB-lite"/>
    </source>
</evidence>
<dbReference type="InterPro" id="IPR025582">
    <property type="entry name" value="YARHG_dom"/>
</dbReference>
<dbReference type="PANTHER" id="PTHR40038:SF1">
    <property type="entry name" value="MEMBRANE-ASSOCIATED PROTEIN TCAA"/>
    <property type="match status" value="1"/>
</dbReference>
<keyword evidence="2" id="KW-0472">Membrane</keyword>
<feature type="transmembrane region" description="Helical" evidence="2">
    <location>
        <begin position="46"/>
        <end position="64"/>
    </location>
</feature>
<evidence type="ECO:0000313" key="5">
    <source>
        <dbReference type="Proteomes" id="UP001198220"/>
    </source>
</evidence>
<comment type="caution">
    <text evidence="4">The sequence shown here is derived from an EMBL/GenBank/DDBJ whole genome shotgun (WGS) entry which is preliminary data.</text>
</comment>
<feature type="compositionally biased region" description="Basic and acidic residues" evidence="1">
    <location>
        <begin position="110"/>
        <end position="124"/>
    </location>
</feature>
<feature type="compositionally biased region" description="Acidic residues" evidence="1">
    <location>
        <begin position="92"/>
        <end position="109"/>
    </location>
</feature>
<dbReference type="InterPro" id="IPR026870">
    <property type="entry name" value="Zinc_ribbon_dom"/>
</dbReference>
<sequence>MYCRKCGQKLKETSRFCKKCGTPVMMESTIEDEVIIPMKHKKRWPIVLMIFFGVFLIILAAFILKYKMNEISEQSEVPDNQVIANEWSSQTDDFETDFSTDNSEEDISESVEKEVSEEDQKQTEETEMQDEASEYFIPDSDSKYLTMKDLEGYSADDCRIARNELFARHGRKFTDENLKSYFESKSWYEGTIEPEDFDDSVFNEYEIANRDLIVEYEKEKGYR</sequence>